<dbReference type="AlphaFoldDB" id="A0A318EGM8"/>
<gene>
    <name evidence="1" type="ORF">C8D93_101434</name>
</gene>
<accession>A0A318EGM8</accession>
<comment type="caution">
    <text evidence="1">The sequence shown here is derived from an EMBL/GenBank/DDBJ whole genome shotgun (WGS) entry which is preliminary data.</text>
</comment>
<evidence type="ECO:0000313" key="2">
    <source>
        <dbReference type="Proteomes" id="UP000248330"/>
    </source>
</evidence>
<dbReference type="RefSeq" id="WP_110263506.1">
    <property type="nucleotide sequence ID" value="NZ_CAKZQT010000007.1"/>
</dbReference>
<name>A0A318EGM8_9GAMM</name>
<reference evidence="1 2" key="1">
    <citation type="submission" date="2018-04" db="EMBL/GenBank/DDBJ databases">
        <title>Genomic Encyclopedia of Type Strains, Phase IV (KMG-IV): sequencing the most valuable type-strain genomes for metagenomic binning, comparative biology and taxonomic classification.</title>
        <authorList>
            <person name="Goeker M."/>
        </authorList>
    </citation>
    <scope>NUCLEOTIDE SEQUENCE [LARGE SCALE GENOMIC DNA]</scope>
    <source>
        <strain evidence="1 2">DSM 104150</strain>
    </source>
</reference>
<dbReference type="Proteomes" id="UP000248330">
    <property type="component" value="Unassembled WGS sequence"/>
</dbReference>
<keyword evidence="2" id="KW-1185">Reference proteome</keyword>
<sequence>MQMFIVLVLVALIASLLLLWRRAHQQQRLLATLARDQTVLARSWNALPPDAATLLNTGGALITIEILNPVELASQESPLAGPLGRVAPGLIRRLVYQRAAEMLRQQLGEHGVQAEVRIHGLG</sequence>
<dbReference type="EMBL" id="QICN01000001">
    <property type="protein sequence ID" value="PXV71388.1"/>
    <property type="molecule type" value="Genomic_DNA"/>
</dbReference>
<proteinExistence type="predicted"/>
<protein>
    <submittedName>
        <fullName evidence="1">Uncharacterized protein</fullName>
    </submittedName>
</protein>
<evidence type="ECO:0000313" key="1">
    <source>
        <dbReference type="EMBL" id="PXV71388.1"/>
    </source>
</evidence>
<organism evidence="1 2">
    <name type="scientific">Sinimarinibacterium flocculans</name>
    <dbReference type="NCBI Taxonomy" id="985250"/>
    <lineage>
        <taxon>Bacteria</taxon>
        <taxon>Pseudomonadati</taxon>
        <taxon>Pseudomonadota</taxon>
        <taxon>Gammaproteobacteria</taxon>
        <taxon>Nevskiales</taxon>
        <taxon>Nevskiaceae</taxon>
        <taxon>Sinimarinibacterium</taxon>
    </lineage>
</organism>
<dbReference type="OrthoDB" id="3785202at2"/>